<gene>
    <name evidence="8" type="ORF">GBG18_12710</name>
    <name evidence="7" type="ORF">GBG19_13270</name>
</gene>
<dbReference type="InterPro" id="IPR001123">
    <property type="entry name" value="LeuE-type"/>
</dbReference>
<evidence type="ECO:0000313" key="8">
    <source>
        <dbReference type="EMBL" id="KAB7888611.1"/>
    </source>
</evidence>
<comment type="caution">
    <text evidence="7">The sequence shown here is derived from an EMBL/GenBank/DDBJ whole genome shotgun (WGS) entry which is preliminary data.</text>
</comment>
<dbReference type="Pfam" id="PF01810">
    <property type="entry name" value="LysE"/>
    <property type="match status" value="1"/>
</dbReference>
<dbReference type="PIRSF" id="PIRSF006324">
    <property type="entry name" value="LeuE"/>
    <property type="match status" value="1"/>
</dbReference>
<organism evidence="7 10">
    <name type="scientific">Poseidonibacter ostreae</name>
    <dbReference type="NCBI Taxonomy" id="2654171"/>
    <lineage>
        <taxon>Bacteria</taxon>
        <taxon>Pseudomonadati</taxon>
        <taxon>Campylobacterota</taxon>
        <taxon>Epsilonproteobacteria</taxon>
        <taxon>Campylobacterales</taxon>
        <taxon>Arcobacteraceae</taxon>
        <taxon>Poseidonibacter</taxon>
    </lineage>
</organism>
<dbReference type="RefSeq" id="WP_152191615.1">
    <property type="nucleotide sequence ID" value="NZ_WFKI01000036.1"/>
</dbReference>
<evidence type="ECO:0000313" key="10">
    <source>
        <dbReference type="Proteomes" id="UP000472839"/>
    </source>
</evidence>
<feature type="transmembrane region" description="Helical" evidence="6">
    <location>
        <begin position="57"/>
        <end position="78"/>
    </location>
</feature>
<dbReference type="PANTHER" id="PTHR30086">
    <property type="entry name" value="ARGININE EXPORTER PROTEIN ARGO"/>
    <property type="match status" value="1"/>
</dbReference>
<proteinExistence type="predicted"/>
<dbReference type="Proteomes" id="UP000472839">
    <property type="component" value="Unassembled WGS sequence"/>
</dbReference>
<dbReference type="PANTHER" id="PTHR30086:SF20">
    <property type="entry name" value="ARGININE EXPORTER PROTEIN ARGO-RELATED"/>
    <property type="match status" value="1"/>
</dbReference>
<name>A0A6L4WR69_9BACT</name>
<reference evidence="9 10" key="1">
    <citation type="submission" date="2019-10" db="EMBL/GenBank/DDBJ databases">
        <title>Poseidonibacter ostreae sp. nov., isolated from the gut of the Ostrea denselamellosa.</title>
        <authorList>
            <person name="Choi A."/>
        </authorList>
    </citation>
    <scope>NUCLEOTIDE SEQUENCE [LARGE SCALE GENOMIC DNA]</scope>
    <source>
        <strain evidence="7 10">SJOD-M-33</strain>
        <strain evidence="8 9">SJOD-M-5</strain>
    </source>
</reference>
<keyword evidence="9" id="KW-1185">Reference proteome</keyword>
<feature type="transmembrane region" description="Helical" evidence="6">
    <location>
        <begin position="99"/>
        <end position="120"/>
    </location>
</feature>
<feature type="transmembrane region" description="Helical" evidence="6">
    <location>
        <begin position="132"/>
        <end position="161"/>
    </location>
</feature>
<keyword evidence="5 6" id="KW-0472">Membrane</keyword>
<dbReference type="AlphaFoldDB" id="A0A6L4WR69"/>
<dbReference type="GO" id="GO:0005886">
    <property type="term" value="C:plasma membrane"/>
    <property type="evidence" value="ECO:0007669"/>
    <property type="project" value="UniProtKB-SubCell"/>
</dbReference>
<dbReference type="EMBL" id="WFKK01000049">
    <property type="protein sequence ID" value="KAB7885958.1"/>
    <property type="molecule type" value="Genomic_DNA"/>
</dbReference>
<evidence type="ECO:0000256" key="4">
    <source>
        <dbReference type="ARBA" id="ARBA00022989"/>
    </source>
</evidence>
<evidence type="ECO:0000313" key="7">
    <source>
        <dbReference type="EMBL" id="KAB7885958.1"/>
    </source>
</evidence>
<accession>A0A6L4WR69</accession>
<evidence type="ECO:0000256" key="5">
    <source>
        <dbReference type="ARBA" id="ARBA00023136"/>
    </source>
</evidence>
<evidence type="ECO:0000256" key="2">
    <source>
        <dbReference type="ARBA" id="ARBA00022475"/>
    </source>
</evidence>
<evidence type="ECO:0000313" key="9">
    <source>
        <dbReference type="Proteomes" id="UP000461010"/>
    </source>
</evidence>
<dbReference type="EMBL" id="WFKJ01000047">
    <property type="protein sequence ID" value="KAB7888611.1"/>
    <property type="molecule type" value="Genomic_DNA"/>
</dbReference>
<evidence type="ECO:0000256" key="3">
    <source>
        <dbReference type="ARBA" id="ARBA00022692"/>
    </source>
</evidence>
<sequence length="194" mass="21209">MVIILTPGQDMMIVMSRLIAQGKKAGIITAFGVAIGLMGHTILATLGLGTLLLASEWLFNTIKYIGAAYLIYLGYQLLTSNEHKLAMKDMPKVSYKKMLMQGAITNISNPKITIFYFSYLPQFIVPSAGSESLQLFILGTTFAVITFFLKAPIGFLAGLLSSWIKARPMVLNYIHKTSGVILVSLGLKLALSER</sequence>
<evidence type="ECO:0000256" key="6">
    <source>
        <dbReference type="SAM" id="Phobius"/>
    </source>
</evidence>
<keyword evidence="2" id="KW-1003">Cell membrane</keyword>
<keyword evidence="3 6" id="KW-0812">Transmembrane</keyword>
<dbReference type="Proteomes" id="UP000461010">
    <property type="component" value="Unassembled WGS sequence"/>
</dbReference>
<dbReference type="GO" id="GO:0015171">
    <property type="term" value="F:amino acid transmembrane transporter activity"/>
    <property type="evidence" value="ECO:0007669"/>
    <property type="project" value="TreeGrafter"/>
</dbReference>
<keyword evidence="4 6" id="KW-1133">Transmembrane helix</keyword>
<evidence type="ECO:0000256" key="1">
    <source>
        <dbReference type="ARBA" id="ARBA00004651"/>
    </source>
</evidence>
<protein>
    <submittedName>
        <fullName evidence="7">LysE family translocator</fullName>
    </submittedName>
</protein>
<feature type="transmembrane region" description="Helical" evidence="6">
    <location>
        <begin position="25"/>
        <end position="51"/>
    </location>
</feature>
<comment type="subcellular location">
    <subcellularLocation>
        <location evidence="1">Cell membrane</location>
        <topology evidence="1">Multi-pass membrane protein</topology>
    </subcellularLocation>
</comment>